<accession>A0ACC2D348</accession>
<sequence>MDSSSTAAAAAMAASPQPQTFQLSNPFVLRVGQVMTGFGVGCGIGIGVGRPLNLGAIPIINQVVGKGDLFQSLGSTGRHVQNLIRRIGIKNVEAGIGCGVGLGHGFGVGLSLKPGTGQQLLHFFQNVLLSLARHMKLPLSSYAGMDSLMEGSAKRMGIGNFSMNSQTSSTIATPGMGGVGTFPSYPSTVGVQGVGTMEQQTRFEAEVTKAQLEKEILLTLLRHQRRIEELKQELTALQETFASQMKDYLGDMDGFLETTKPGGQKESSEAMFSLGNNNSCSKCFHCRRRMRGRI</sequence>
<comment type="caution">
    <text evidence="1">The sequence shown here is derived from an EMBL/GenBank/DDBJ whole genome shotgun (WGS) entry which is preliminary data.</text>
</comment>
<protein>
    <submittedName>
        <fullName evidence="1">Uncharacterized protein</fullName>
    </submittedName>
</protein>
<reference evidence="2" key="1">
    <citation type="journal article" date="2024" name="Proc. Natl. Acad. Sci. U.S.A.">
        <title>Extraordinary preservation of gene collinearity over three hundred million years revealed in homosporous lycophytes.</title>
        <authorList>
            <person name="Li C."/>
            <person name="Wickell D."/>
            <person name="Kuo L.Y."/>
            <person name="Chen X."/>
            <person name="Nie B."/>
            <person name="Liao X."/>
            <person name="Peng D."/>
            <person name="Ji J."/>
            <person name="Jenkins J."/>
            <person name="Williams M."/>
            <person name="Shu S."/>
            <person name="Plott C."/>
            <person name="Barry K."/>
            <person name="Rajasekar S."/>
            <person name="Grimwood J."/>
            <person name="Han X."/>
            <person name="Sun S."/>
            <person name="Hou Z."/>
            <person name="He W."/>
            <person name="Dai G."/>
            <person name="Sun C."/>
            <person name="Schmutz J."/>
            <person name="Leebens-Mack J.H."/>
            <person name="Li F.W."/>
            <person name="Wang L."/>
        </authorList>
    </citation>
    <scope>NUCLEOTIDE SEQUENCE [LARGE SCALE GENOMIC DNA]</scope>
    <source>
        <strain evidence="2">cv. PW_Plant_1</strain>
    </source>
</reference>
<dbReference type="EMBL" id="CM055098">
    <property type="protein sequence ID" value="KAJ7548689.1"/>
    <property type="molecule type" value="Genomic_DNA"/>
</dbReference>
<dbReference type="Proteomes" id="UP001162992">
    <property type="component" value="Chromosome 7"/>
</dbReference>
<proteinExistence type="predicted"/>
<gene>
    <name evidence="1" type="ORF">O6H91_07G022600</name>
</gene>
<organism evidence="1 2">
    <name type="scientific">Diphasiastrum complanatum</name>
    <name type="common">Issler's clubmoss</name>
    <name type="synonym">Lycopodium complanatum</name>
    <dbReference type="NCBI Taxonomy" id="34168"/>
    <lineage>
        <taxon>Eukaryota</taxon>
        <taxon>Viridiplantae</taxon>
        <taxon>Streptophyta</taxon>
        <taxon>Embryophyta</taxon>
        <taxon>Tracheophyta</taxon>
        <taxon>Lycopodiopsida</taxon>
        <taxon>Lycopodiales</taxon>
        <taxon>Lycopodiaceae</taxon>
        <taxon>Lycopodioideae</taxon>
        <taxon>Diphasiastrum</taxon>
    </lineage>
</organism>
<name>A0ACC2D348_DIPCM</name>
<evidence type="ECO:0000313" key="1">
    <source>
        <dbReference type="EMBL" id="KAJ7548689.1"/>
    </source>
</evidence>
<keyword evidence="2" id="KW-1185">Reference proteome</keyword>
<evidence type="ECO:0000313" key="2">
    <source>
        <dbReference type="Proteomes" id="UP001162992"/>
    </source>
</evidence>